<dbReference type="HOGENOM" id="CLU_159855_0_0_6"/>
<accession>A9KE11</accession>
<organism evidence="1 2">
    <name type="scientific">Coxiella burnetii (strain Dugway 5J108-111)</name>
    <dbReference type="NCBI Taxonomy" id="434922"/>
    <lineage>
        <taxon>Bacteria</taxon>
        <taxon>Pseudomonadati</taxon>
        <taxon>Pseudomonadota</taxon>
        <taxon>Gammaproteobacteria</taxon>
        <taxon>Legionellales</taxon>
        <taxon>Coxiellaceae</taxon>
        <taxon>Coxiella</taxon>
    </lineage>
</organism>
<proteinExistence type="predicted"/>
<dbReference type="Proteomes" id="UP000008555">
    <property type="component" value="Chromosome"/>
</dbReference>
<protein>
    <submittedName>
        <fullName evidence="1">Hypothetical cytosolic protein</fullName>
    </submittedName>
</protein>
<dbReference type="AlphaFoldDB" id="A9KE11"/>
<dbReference type="KEGG" id="cbd:CBUD_1165"/>
<sequence>MAESVDDLTVEYVEDGVVTLKELDKVILTKGAWCTILFKIQTWNRSKQEYNPVSYTIRRYQKRSGEFKQRSKFTISSNDQAQKIIDTLSKWMSE</sequence>
<reference evidence="1 2" key="1">
    <citation type="journal article" date="2009" name="Infect. Immun.">
        <title>Comparative genomics reveal extensive transposon-mediated genomic plasticity and diversity among potential effector proteins within the genus Coxiella.</title>
        <authorList>
            <person name="Beare P.A."/>
            <person name="Unsworth N."/>
            <person name="Andoh M."/>
            <person name="Voth D.E."/>
            <person name="Omsland A."/>
            <person name="Gilk S.D."/>
            <person name="Williams K.P."/>
            <person name="Sobral B.W."/>
            <person name="Kupko J.J.III."/>
            <person name="Porcella S.F."/>
            <person name="Samuel J.E."/>
            <person name="Heinzen R.A."/>
        </authorList>
    </citation>
    <scope>NUCLEOTIDE SEQUENCE [LARGE SCALE GENOMIC DNA]</scope>
    <source>
        <strain evidence="1 2">Dugway 5J108-111</strain>
    </source>
</reference>
<dbReference type="EMBL" id="CP000733">
    <property type="protein sequence ID" value="ABS77548.1"/>
    <property type="molecule type" value="Genomic_DNA"/>
</dbReference>
<evidence type="ECO:0000313" key="2">
    <source>
        <dbReference type="Proteomes" id="UP000008555"/>
    </source>
</evidence>
<dbReference type="RefSeq" id="WP_005768280.1">
    <property type="nucleotide sequence ID" value="NC_009727.1"/>
</dbReference>
<gene>
    <name evidence="1" type="ordered locus">CBUD_1165</name>
</gene>
<evidence type="ECO:0000313" key="1">
    <source>
        <dbReference type="EMBL" id="ABS77548.1"/>
    </source>
</evidence>
<name>A9KE11_COXBN</name>